<dbReference type="InterPro" id="IPR041705">
    <property type="entry name" value="PIN_Sll0205"/>
</dbReference>
<dbReference type="Pfam" id="PF01850">
    <property type="entry name" value="PIN"/>
    <property type="match status" value="1"/>
</dbReference>
<proteinExistence type="predicted"/>
<reference evidence="2" key="2">
    <citation type="submission" date="2023-07" db="EMBL/GenBank/DDBJ databases">
        <authorList>
            <person name="Bai X.-H."/>
            <person name="Wang H.-H."/>
            <person name="Wang J."/>
            <person name="Ma M.-Y."/>
            <person name="Hu H.-H."/>
            <person name="Song Z.-L."/>
            <person name="Ma H.-G."/>
            <person name="Fan Y."/>
            <person name="Du C.-Y."/>
            <person name="Xu J.-C."/>
        </authorList>
    </citation>
    <scope>NUCLEOTIDE SEQUENCE</scope>
    <source>
        <strain evidence="2">CZ1</strain>
    </source>
</reference>
<name>A0AA97AQP6_LEPBY</name>
<evidence type="ECO:0000313" key="2">
    <source>
        <dbReference type="EMBL" id="WNZ43570.1"/>
    </source>
</evidence>
<dbReference type="Gene3D" id="3.40.50.1010">
    <property type="entry name" value="5'-nuclease"/>
    <property type="match status" value="1"/>
</dbReference>
<gene>
    <name evidence="2" type="ORF">Q2T42_17135</name>
</gene>
<accession>A0AA97AQP6</accession>
<feature type="domain" description="PIN" evidence="1">
    <location>
        <begin position="4"/>
        <end position="119"/>
    </location>
</feature>
<dbReference type="SUPFAM" id="SSF88723">
    <property type="entry name" value="PIN domain-like"/>
    <property type="match status" value="1"/>
</dbReference>
<dbReference type="PANTHER" id="PTHR36173">
    <property type="entry name" value="RIBONUCLEASE VAPC16-RELATED"/>
    <property type="match status" value="1"/>
</dbReference>
<organism evidence="2">
    <name type="scientific">Leptolyngbya boryana CZ1</name>
    <dbReference type="NCBI Taxonomy" id="3060204"/>
    <lineage>
        <taxon>Bacteria</taxon>
        <taxon>Bacillati</taxon>
        <taxon>Cyanobacteriota</taxon>
        <taxon>Cyanophyceae</taxon>
        <taxon>Leptolyngbyales</taxon>
        <taxon>Leptolyngbyaceae</taxon>
        <taxon>Leptolyngbya group</taxon>
        <taxon>Leptolyngbya</taxon>
    </lineage>
</organism>
<dbReference type="InterPro" id="IPR029060">
    <property type="entry name" value="PIN-like_dom_sf"/>
</dbReference>
<sequence length="128" mass="14723">MRFLLDTHVLLWYLLGDPQLSAKAKKIVDAGNNLHFSVASLWEISIKINIGKLQINHPFHELAEQLDLNNIELLSISFDDLKTYVELPLMEHRDPFDRILAAQALTSSLTLISRDPKLDLYSVQRLWS</sequence>
<dbReference type="InterPro" id="IPR002716">
    <property type="entry name" value="PIN_dom"/>
</dbReference>
<dbReference type="CDD" id="cd09872">
    <property type="entry name" value="PIN_Sll0205-like"/>
    <property type="match status" value="1"/>
</dbReference>
<dbReference type="EMBL" id="CP130144">
    <property type="protein sequence ID" value="WNZ43570.1"/>
    <property type="molecule type" value="Genomic_DNA"/>
</dbReference>
<protein>
    <submittedName>
        <fullName evidence="2">Type II toxin-antitoxin system VapC family toxin</fullName>
    </submittedName>
</protein>
<dbReference type="InterPro" id="IPR052919">
    <property type="entry name" value="TA_system_RNase"/>
</dbReference>
<reference evidence="2" key="1">
    <citation type="journal article" date="2023" name="Plants (Basel)">
        <title>Genomic Analysis of Leptolyngbya boryana CZ1 Reveals Efficient Carbon Fixation Modules.</title>
        <authorList>
            <person name="Bai X."/>
            <person name="Wang H."/>
            <person name="Cheng W."/>
            <person name="Wang J."/>
            <person name="Ma M."/>
            <person name="Hu H."/>
            <person name="Song Z."/>
            <person name="Ma H."/>
            <person name="Fan Y."/>
            <person name="Du C."/>
            <person name="Xu J."/>
        </authorList>
    </citation>
    <scope>NUCLEOTIDE SEQUENCE</scope>
    <source>
        <strain evidence="2">CZ1</strain>
    </source>
</reference>
<evidence type="ECO:0000259" key="1">
    <source>
        <dbReference type="Pfam" id="PF01850"/>
    </source>
</evidence>
<dbReference type="AlphaFoldDB" id="A0AA97AQP6"/>
<dbReference type="PANTHER" id="PTHR36173:SF2">
    <property type="entry name" value="RIBONUCLEASE VAPC16"/>
    <property type="match status" value="1"/>
</dbReference>
<dbReference type="RefSeq" id="WP_316425815.1">
    <property type="nucleotide sequence ID" value="NZ_CP130144.1"/>
</dbReference>